<sequence length="54" mass="6230">MEKVQKKNKLPGLNQNLNTALTLATIDSRATRARKSDMTETVNDENEREIKREE</sequence>
<evidence type="ECO:0000313" key="2">
    <source>
        <dbReference type="EMBL" id="KAK3580964.1"/>
    </source>
</evidence>
<reference evidence="2" key="2">
    <citation type="journal article" date="2021" name="Genome Biol. Evol.">
        <title>Developing a high-quality reference genome for a parasitic bivalve with doubly uniparental inheritance (Bivalvia: Unionida).</title>
        <authorList>
            <person name="Smith C.H."/>
        </authorList>
    </citation>
    <scope>NUCLEOTIDE SEQUENCE</scope>
    <source>
        <strain evidence="2">CHS0354</strain>
        <tissue evidence="2">Mantle</tissue>
    </source>
</reference>
<gene>
    <name evidence="2" type="ORF">CHS0354_006991</name>
</gene>
<reference evidence="2" key="1">
    <citation type="journal article" date="2021" name="Genome Biol. Evol.">
        <title>A High-Quality Reference Genome for a Parasitic Bivalve with Doubly Uniparental Inheritance (Bivalvia: Unionida).</title>
        <authorList>
            <person name="Smith C.H."/>
        </authorList>
    </citation>
    <scope>NUCLEOTIDE SEQUENCE</scope>
    <source>
        <strain evidence="2">CHS0354</strain>
    </source>
</reference>
<evidence type="ECO:0000313" key="3">
    <source>
        <dbReference type="Proteomes" id="UP001195483"/>
    </source>
</evidence>
<evidence type="ECO:0000256" key="1">
    <source>
        <dbReference type="SAM" id="MobiDB-lite"/>
    </source>
</evidence>
<protein>
    <submittedName>
        <fullName evidence="2">Uncharacterized protein</fullName>
    </submittedName>
</protein>
<dbReference type="EMBL" id="JAEAOA010000474">
    <property type="protein sequence ID" value="KAK3580964.1"/>
    <property type="molecule type" value="Genomic_DNA"/>
</dbReference>
<proteinExistence type="predicted"/>
<organism evidence="2 3">
    <name type="scientific">Potamilus streckersoni</name>
    <dbReference type="NCBI Taxonomy" id="2493646"/>
    <lineage>
        <taxon>Eukaryota</taxon>
        <taxon>Metazoa</taxon>
        <taxon>Spiralia</taxon>
        <taxon>Lophotrochozoa</taxon>
        <taxon>Mollusca</taxon>
        <taxon>Bivalvia</taxon>
        <taxon>Autobranchia</taxon>
        <taxon>Heteroconchia</taxon>
        <taxon>Palaeoheterodonta</taxon>
        <taxon>Unionida</taxon>
        <taxon>Unionoidea</taxon>
        <taxon>Unionidae</taxon>
        <taxon>Ambleminae</taxon>
        <taxon>Lampsilini</taxon>
        <taxon>Potamilus</taxon>
    </lineage>
</organism>
<keyword evidence="3" id="KW-1185">Reference proteome</keyword>
<dbReference type="AlphaFoldDB" id="A0AAE0VK85"/>
<dbReference type="Proteomes" id="UP001195483">
    <property type="component" value="Unassembled WGS sequence"/>
</dbReference>
<feature type="region of interest" description="Disordered" evidence="1">
    <location>
        <begin position="31"/>
        <end position="54"/>
    </location>
</feature>
<name>A0AAE0VK85_9BIVA</name>
<comment type="caution">
    <text evidence="2">The sequence shown here is derived from an EMBL/GenBank/DDBJ whole genome shotgun (WGS) entry which is preliminary data.</text>
</comment>
<accession>A0AAE0VK85</accession>
<reference evidence="2" key="3">
    <citation type="submission" date="2023-05" db="EMBL/GenBank/DDBJ databases">
        <authorList>
            <person name="Smith C.H."/>
        </authorList>
    </citation>
    <scope>NUCLEOTIDE SEQUENCE</scope>
    <source>
        <strain evidence="2">CHS0354</strain>
        <tissue evidence="2">Mantle</tissue>
    </source>
</reference>